<accession>A0AAV5VRX3</accession>
<keyword evidence="2" id="KW-1185">Reference proteome</keyword>
<evidence type="ECO:0000313" key="1">
    <source>
        <dbReference type="EMBL" id="GMT21098.1"/>
    </source>
</evidence>
<dbReference type="AlphaFoldDB" id="A0AAV5VRX3"/>
<feature type="non-terminal residue" evidence="1">
    <location>
        <position position="88"/>
    </location>
</feature>
<evidence type="ECO:0000313" key="2">
    <source>
        <dbReference type="Proteomes" id="UP001432322"/>
    </source>
</evidence>
<name>A0AAV5VRX3_9BILA</name>
<comment type="caution">
    <text evidence="1">The sequence shown here is derived from an EMBL/GenBank/DDBJ whole genome shotgun (WGS) entry which is preliminary data.</text>
</comment>
<dbReference type="Proteomes" id="UP001432322">
    <property type="component" value="Unassembled WGS sequence"/>
</dbReference>
<reference evidence="1" key="1">
    <citation type="submission" date="2023-10" db="EMBL/GenBank/DDBJ databases">
        <title>Genome assembly of Pristionchus species.</title>
        <authorList>
            <person name="Yoshida K."/>
            <person name="Sommer R.J."/>
        </authorList>
    </citation>
    <scope>NUCLEOTIDE SEQUENCE</scope>
    <source>
        <strain evidence="1">RS5133</strain>
    </source>
</reference>
<sequence>DTNTWIRIRQSWSLEIPLEISRMDILVSGSRVYLIGSDVKSTYIENEAEERILRNVIVLEMNPTLVDHSMALLLRNENNREIMKRILP</sequence>
<dbReference type="EMBL" id="BTSY01000003">
    <property type="protein sequence ID" value="GMT21098.1"/>
    <property type="molecule type" value="Genomic_DNA"/>
</dbReference>
<feature type="non-terminal residue" evidence="1">
    <location>
        <position position="1"/>
    </location>
</feature>
<organism evidence="1 2">
    <name type="scientific">Pristionchus fissidentatus</name>
    <dbReference type="NCBI Taxonomy" id="1538716"/>
    <lineage>
        <taxon>Eukaryota</taxon>
        <taxon>Metazoa</taxon>
        <taxon>Ecdysozoa</taxon>
        <taxon>Nematoda</taxon>
        <taxon>Chromadorea</taxon>
        <taxon>Rhabditida</taxon>
        <taxon>Rhabditina</taxon>
        <taxon>Diplogasteromorpha</taxon>
        <taxon>Diplogasteroidea</taxon>
        <taxon>Neodiplogasteridae</taxon>
        <taxon>Pristionchus</taxon>
    </lineage>
</organism>
<gene>
    <name evidence="1" type="ORF">PFISCL1PPCAC_12395</name>
</gene>
<proteinExistence type="predicted"/>
<protein>
    <submittedName>
        <fullName evidence="1">Uncharacterized protein</fullName>
    </submittedName>
</protein>